<reference evidence="1 2" key="1">
    <citation type="journal article" date="2018" name="Front. Plant Sci.">
        <title>Red Clover (Trifolium pratense) and Zigzag Clover (T. medium) - A Picture of Genomic Similarities and Differences.</title>
        <authorList>
            <person name="Dluhosova J."/>
            <person name="Istvanek J."/>
            <person name="Nedelnik J."/>
            <person name="Repkova J."/>
        </authorList>
    </citation>
    <scope>NUCLEOTIDE SEQUENCE [LARGE SCALE GENOMIC DNA]</scope>
    <source>
        <strain evidence="2">cv. 10/8</strain>
        <tissue evidence="1">Leaf</tissue>
    </source>
</reference>
<name>A0A392UTZ9_9FABA</name>
<dbReference type="AlphaFoldDB" id="A0A392UTZ9"/>
<feature type="non-terminal residue" evidence="1">
    <location>
        <position position="36"/>
    </location>
</feature>
<comment type="caution">
    <text evidence="1">The sequence shown here is derived from an EMBL/GenBank/DDBJ whole genome shotgun (WGS) entry which is preliminary data.</text>
</comment>
<protein>
    <submittedName>
        <fullName evidence="1">Uncharacterized protein</fullName>
    </submittedName>
</protein>
<sequence length="36" mass="4001">MRSCSSKGRKRVMLLYVGNESGVRVGEAGDHFEDET</sequence>
<dbReference type="EMBL" id="LXQA010970474">
    <property type="protein sequence ID" value="MCI79287.1"/>
    <property type="molecule type" value="Genomic_DNA"/>
</dbReference>
<evidence type="ECO:0000313" key="2">
    <source>
        <dbReference type="Proteomes" id="UP000265520"/>
    </source>
</evidence>
<organism evidence="1 2">
    <name type="scientific">Trifolium medium</name>
    <dbReference type="NCBI Taxonomy" id="97028"/>
    <lineage>
        <taxon>Eukaryota</taxon>
        <taxon>Viridiplantae</taxon>
        <taxon>Streptophyta</taxon>
        <taxon>Embryophyta</taxon>
        <taxon>Tracheophyta</taxon>
        <taxon>Spermatophyta</taxon>
        <taxon>Magnoliopsida</taxon>
        <taxon>eudicotyledons</taxon>
        <taxon>Gunneridae</taxon>
        <taxon>Pentapetalae</taxon>
        <taxon>rosids</taxon>
        <taxon>fabids</taxon>
        <taxon>Fabales</taxon>
        <taxon>Fabaceae</taxon>
        <taxon>Papilionoideae</taxon>
        <taxon>50 kb inversion clade</taxon>
        <taxon>NPAAA clade</taxon>
        <taxon>Hologalegina</taxon>
        <taxon>IRL clade</taxon>
        <taxon>Trifolieae</taxon>
        <taxon>Trifolium</taxon>
    </lineage>
</organism>
<keyword evidence="2" id="KW-1185">Reference proteome</keyword>
<accession>A0A392UTZ9</accession>
<evidence type="ECO:0000313" key="1">
    <source>
        <dbReference type="EMBL" id="MCI79287.1"/>
    </source>
</evidence>
<proteinExistence type="predicted"/>
<dbReference type="Proteomes" id="UP000265520">
    <property type="component" value="Unassembled WGS sequence"/>
</dbReference>